<gene>
    <name evidence="3" type="ORF">E6K80_06090</name>
</gene>
<dbReference type="Gene3D" id="3.40.190.10">
    <property type="entry name" value="Periplasmic binding protein-like II"/>
    <property type="match status" value="2"/>
</dbReference>
<proteinExistence type="predicted"/>
<organism evidence="3 4">
    <name type="scientific">Eiseniibacteriota bacterium</name>
    <dbReference type="NCBI Taxonomy" id="2212470"/>
    <lineage>
        <taxon>Bacteria</taxon>
        <taxon>Candidatus Eiseniibacteriota</taxon>
    </lineage>
</organism>
<dbReference type="AlphaFoldDB" id="A0A538U5V5"/>
<evidence type="ECO:0000259" key="2">
    <source>
        <dbReference type="Pfam" id="PF12849"/>
    </source>
</evidence>
<dbReference type="Proteomes" id="UP000319836">
    <property type="component" value="Unassembled WGS sequence"/>
</dbReference>
<dbReference type="Pfam" id="PF12849">
    <property type="entry name" value="PBP_like_2"/>
    <property type="match status" value="1"/>
</dbReference>
<evidence type="ECO:0000313" key="4">
    <source>
        <dbReference type="Proteomes" id="UP000319836"/>
    </source>
</evidence>
<evidence type="ECO:0000313" key="3">
    <source>
        <dbReference type="EMBL" id="TMQ71271.1"/>
    </source>
</evidence>
<reference evidence="3 4" key="1">
    <citation type="journal article" date="2019" name="Nat. Microbiol.">
        <title>Mediterranean grassland soil C-N compound turnover is dependent on rainfall and depth, and is mediated by genomically divergent microorganisms.</title>
        <authorList>
            <person name="Diamond S."/>
            <person name="Andeer P.F."/>
            <person name="Li Z."/>
            <person name="Crits-Christoph A."/>
            <person name="Burstein D."/>
            <person name="Anantharaman K."/>
            <person name="Lane K.R."/>
            <person name="Thomas B.C."/>
            <person name="Pan C."/>
            <person name="Northen T.R."/>
            <person name="Banfield J.F."/>
        </authorList>
    </citation>
    <scope>NUCLEOTIDE SEQUENCE [LARGE SCALE GENOMIC DNA]</scope>
    <source>
        <strain evidence="3">WS_10</strain>
    </source>
</reference>
<keyword evidence="1" id="KW-0732">Signal</keyword>
<name>A0A538U5V5_UNCEI</name>
<dbReference type="EMBL" id="VBPA01000136">
    <property type="protein sequence ID" value="TMQ71271.1"/>
    <property type="molecule type" value="Genomic_DNA"/>
</dbReference>
<protein>
    <recommendedName>
        <fullName evidence="2">PBP domain-containing protein</fullName>
    </recommendedName>
</protein>
<accession>A0A538U5V5</accession>
<sequence length="320" mass="35050">MTFLDFRRFDPPGSGERRSTRLHPFWLLLFIAGVHSCSSKSGTTSVEDSLTSGRITIASAPEARTIVDREGQAFQKLYPQGEFRVQARSSSEAIRELFAAECDLAAISRELEPEERAAASRGGLELEGYRFAKDAVVVIANPGNSVENLALDDLKRIYLGTLRNWSDLGGSSRPIEPVFPDPKSDLAEFFVQRVMGGEQVQAKVALVDDDSTAVAEVRARPGGIGFVSLAWAERGAKTLRVSSLNGLPYWKPDLEAVYQGDYPLTRALSFYVRTNGPRVAHGLITYATSRDGQEIVHEAGLVPTSVPVRFVRRSPLKGAH</sequence>
<dbReference type="InterPro" id="IPR050811">
    <property type="entry name" value="Phosphate_ABC_transporter"/>
</dbReference>
<dbReference type="PANTHER" id="PTHR30570">
    <property type="entry name" value="PERIPLASMIC PHOSPHATE BINDING COMPONENT OF PHOSPHATE ABC TRANSPORTER"/>
    <property type="match status" value="1"/>
</dbReference>
<evidence type="ECO:0000256" key="1">
    <source>
        <dbReference type="ARBA" id="ARBA00022729"/>
    </source>
</evidence>
<dbReference type="InterPro" id="IPR024370">
    <property type="entry name" value="PBP_domain"/>
</dbReference>
<feature type="domain" description="PBP" evidence="2">
    <location>
        <begin position="49"/>
        <end position="290"/>
    </location>
</feature>
<dbReference type="SUPFAM" id="SSF53850">
    <property type="entry name" value="Periplasmic binding protein-like II"/>
    <property type="match status" value="1"/>
</dbReference>
<dbReference type="PANTHER" id="PTHR30570:SF1">
    <property type="entry name" value="PHOSPHATE-BINDING PROTEIN PSTS"/>
    <property type="match status" value="1"/>
</dbReference>
<comment type="caution">
    <text evidence="3">The sequence shown here is derived from an EMBL/GenBank/DDBJ whole genome shotgun (WGS) entry which is preliminary data.</text>
</comment>